<accession>A0AA40DF35</accession>
<feature type="compositionally biased region" description="Pro residues" evidence="1">
    <location>
        <begin position="46"/>
        <end position="60"/>
    </location>
</feature>
<dbReference type="PANTHER" id="PTHR36854">
    <property type="entry name" value="CHROMOSOME 9, WHOLE GENOME SHOTGUN SEQUENCE"/>
    <property type="match status" value="1"/>
</dbReference>
<evidence type="ECO:0000256" key="3">
    <source>
        <dbReference type="SAM" id="SignalP"/>
    </source>
</evidence>
<keyword evidence="5" id="KW-1185">Reference proteome</keyword>
<evidence type="ECO:0000313" key="4">
    <source>
        <dbReference type="EMBL" id="KAK0671923.1"/>
    </source>
</evidence>
<proteinExistence type="predicted"/>
<gene>
    <name evidence="4" type="ORF">QBC41DRAFT_218260</name>
</gene>
<keyword evidence="2" id="KW-1133">Transmembrane helix</keyword>
<feature type="transmembrane region" description="Helical" evidence="2">
    <location>
        <begin position="111"/>
        <end position="129"/>
    </location>
</feature>
<keyword evidence="2" id="KW-0472">Membrane</keyword>
<evidence type="ECO:0000256" key="2">
    <source>
        <dbReference type="SAM" id="Phobius"/>
    </source>
</evidence>
<keyword evidence="3" id="KW-0732">Signal</keyword>
<feature type="compositionally biased region" description="Gly residues" evidence="1">
    <location>
        <begin position="168"/>
        <end position="196"/>
    </location>
</feature>
<name>A0AA40DF35_9PEZI</name>
<feature type="chain" id="PRO_5041358204" evidence="3">
    <location>
        <begin position="20"/>
        <end position="208"/>
    </location>
</feature>
<protein>
    <submittedName>
        <fullName evidence="4">Uncharacterized protein</fullName>
    </submittedName>
</protein>
<dbReference type="Proteomes" id="UP001174997">
    <property type="component" value="Unassembled WGS sequence"/>
</dbReference>
<keyword evidence="2" id="KW-0812">Transmembrane</keyword>
<evidence type="ECO:0000256" key="1">
    <source>
        <dbReference type="SAM" id="MobiDB-lite"/>
    </source>
</evidence>
<feature type="region of interest" description="Disordered" evidence="1">
    <location>
        <begin position="41"/>
        <end position="66"/>
    </location>
</feature>
<dbReference type="EMBL" id="JAULSY010000017">
    <property type="protein sequence ID" value="KAK0671923.1"/>
    <property type="molecule type" value="Genomic_DNA"/>
</dbReference>
<sequence length="208" mass="20994">MKPIPLLSTIFLLLGIASASAPTFCKCTCFTNSTIIPLGPLHDTPSSPPPASPPQPPPPAAGFLAPRASSSSCTQCNRAFCLKYNLPICKDAEEKDVVTSCFQRDSNKDKIIVWGFILGTAGLLSWAGVRKVIDSRMERQRQQHGGSGAGGGIMGVIGGLVSGGGGGGGNGAQRGGNIGGGGLTRRGTGGGGGEGQGRYSPLGEGAGR</sequence>
<dbReference type="PANTHER" id="PTHR36854:SF1">
    <property type="entry name" value="TRANSMEMBRANE PROTEIN"/>
    <property type="match status" value="1"/>
</dbReference>
<feature type="region of interest" description="Disordered" evidence="1">
    <location>
        <begin position="168"/>
        <end position="208"/>
    </location>
</feature>
<evidence type="ECO:0000313" key="5">
    <source>
        <dbReference type="Proteomes" id="UP001174997"/>
    </source>
</evidence>
<dbReference type="AlphaFoldDB" id="A0AA40DF35"/>
<feature type="signal peptide" evidence="3">
    <location>
        <begin position="1"/>
        <end position="19"/>
    </location>
</feature>
<reference evidence="4" key="1">
    <citation type="submission" date="2023-06" db="EMBL/GenBank/DDBJ databases">
        <title>Genome-scale phylogeny and comparative genomics of the fungal order Sordariales.</title>
        <authorList>
            <consortium name="Lawrence Berkeley National Laboratory"/>
            <person name="Hensen N."/>
            <person name="Bonometti L."/>
            <person name="Westerberg I."/>
            <person name="Brannstrom I.O."/>
            <person name="Guillou S."/>
            <person name="Cros-Aarteil S."/>
            <person name="Calhoun S."/>
            <person name="Haridas S."/>
            <person name="Kuo A."/>
            <person name="Mondo S."/>
            <person name="Pangilinan J."/>
            <person name="Riley R."/>
            <person name="Labutti K."/>
            <person name="Andreopoulos B."/>
            <person name="Lipzen A."/>
            <person name="Chen C."/>
            <person name="Yanf M."/>
            <person name="Daum C."/>
            <person name="Ng V."/>
            <person name="Clum A."/>
            <person name="Steindorff A."/>
            <person name="Ohm R."/>
            <person name="Martin F."/>
            <person name="Silar P."/>
            <person name="Natvig D."/>
            <person name="Lalanne C."/>
            <person name="Gautier V."/>
            <person name="Ament-Velasquez S.L."/>
            <person name="Kruys A."/>
            <person name="Hutchinson M.I."/>
            <person name="Powell A.J."/>
            <person name="Barry K."/>
            <person name="Miller A.N."/>
            <person name="Grigoriev I.V."/>
            <person name="Debuchy R."/>
            <person name="Gladieux P."/>
            <person name="Thoren M.H."/>
            <person name="Johannesson H."/>
        </authorList>
    </citation>
    <scope>NUCLEOTIDE SEQUENCE</scope>
    <source>
        <strain evidence="4">CBS 307.81</strain>
    </source>
</reference>
<organism evidence="4 5">
    <name type="scientific">Cercophora samala</name>
    <dbReference type="NCBI Taxonomy" id="330535"/>
    <lineage>
        <taxon>Eukaryota</taxon>
        <taxon>Fungi</taxon>
        <taxon>Dikarya</taxon>
        <taxon>Ascomycota</taxon>
        <taxon>Pezizomycotina</taxon>
        <taxon>Sordariomycetes</taxon>
        <taxon>Sordariomycetidae</taxon>
        <taxon>Sordariales</taxon>
        <taxon>Lasiosphaeriaceae</taxon>
        <taxon>Cercophora</taxon>
    </lineage>
</organism>
<comment type="caution">
    <text evidence="4">The sequence shown here is derived from an EMBL/GenBank/DDBJ whole genome shotgun (WGS) entry which is preliminary data.</text>
</comment>